<dbReference type="PANTHER" id="PTHR10653:SF0">
    <property type="entry name" value="F-ACTIN-CAPPING PROTEIN SUBUNIT ALPHA"/>
    <property type="match status" value="1"/>
</dbReference>
<dbReference type="FunFam" id="3.90.1150.210:FF:000003">
    <property type="entry name" value="F-actin-capping protein subunit alpha"/>
    <property type="match status" value="1"/>
</dbReference>
<dbReference type="OrthoDB" id="340550at2759"/>
<comment type="function">
    <text evidence="5 6">F-actin-capping proteins bind in a Ca(2+)-independent manner to the fast growing ends of actin filaments (barbed end) thereby blocking the exchange of subunits at these ends. Unlike other capping proteins (such as gelsolin and severin), these proteins do not sever actin filaments.</text>
</comment>
<reference evidence="8" key="2">
    <citation type="submission" date="2019-10" db="EMBL/GenBank/DDBJ databases">
        <title>Conservation and host-specific expression of non-tandemly repeated heterogenous ribosome RNA gene in arbuscular mycorrhizal fungi.</title>
        <authorList>
            <person name="Maeda T."/>
            <person name="Kobayashi Y."/>
            <person name="Nakagawa T."/>
            <person name="Ezawa T."/>
            <person name="Yamaguchi K."/>
            <person name="Bino T."/>
            <person name="Nishimoto Y."/>
            <person name="Shigenobu S."/>
            <person name="Kawaguchi M."/>
        </authorList>
    </citation>
    <scope>NUCLEOTIDE SEQUENCE</scope>
    <source>
        <strain evidence="8">HR1</strain>
    </source>
</reference>
<dbReference type="PANTHER" id="PTHR10653">
    <property type="entry name" value="F-ACTIN-CAPPING PROTEIN SUBUNIT ALPHA"/>
    <property type="match status" value="1"/>
</dbReference>
<dbReference type="SUPFAM" id="SSF90096">
    <property type="entry name" value="Subunits of heterodimeric actin filament capping protein Capz"/>
    <property type="match status" value="1"/>
</dbReference>
<keyword evidence="3 6" id="KW-0117">Actin capping</keyword>
<organism evidence="7 9">
    <name type="scientific">Rhizophagus clarus</name>
    <dbReference type="NCBI Taxonomy" id="94130"/>
    <lineage>
        <taxon>Eukaryota</taxon>
        <taxon>Fungi</taxon>
        <taxon>Fungi incertae sedis</taxon>
        <taxon>Mucoromycota</taxon>
        <taxon>Glomeromycotina</taxon>
        <taxon>Glomeromycetes</taxon>
        <taxon>Glomerales</taxon>
        <taxon>Glomeraceae</taxon>
        <taxon>Rhizophagus</taxon>
    </lineage>
</organism>
<evidence type="ECO:0000256" key="2">
    <source>
        <dbReference type="ARBA" id="ARBA00014038"/>
    </source>
</evidence>
<dbReference type="Pfam" id="PF01267">
    <property type="entry name" value="F-actin_cap_A"/>
    <property type="match status" value="1"/>
</dbReference>
<evidence type="ECO:0000313" key="8">
    <source>
        <dbReference type="EMBL" id="GES86045.1"/>
    </source>
</evidence>
<dbReference type="PRINTS" id="PR00191">
    <property type="entry name" value="FACTINCAPA"/>
</dbReference>
<comment type="subunit">
    <text evidence="6">Heterodimer of an alpha and a beta subunit.</text>
</comment>
<name>A0A2Z6S151_9GLOM</name>
<accession>A0A2Z6S151</accession>
<evidence type="ECO:0000256" key="6">
    <source>
        <dbReference type="RuleBase" id="RU365077"/>
    </source>
</evidence>
<evidence type="ECO:0000313" key="9">
    <source>
        <dbReference type="Proteomes" id="UP000247702"/>
    </source>
</evidence>
<dbReference type="GO" id="GO:0030036">
    <property type="term" value="P:actin cytoskeleton organization"/>
    <property type="evidence" value="ECO:0007669"/>
    <property type="project" value="TreeGrafter"/>
</dbReference>
<dbReference type="GO" id="GO:0030863">
    <property type="term" value="C:cortical cytoskeleton"/>
    <property type="evidence" value="ECO:0007669"/>
    <property type="project" value="TreeGrafter"/>
</dbReference>
<comment type="caution">
    <text evidence="7">The sequence shown here is derived from an EMBL/GenBank/DDBJ whole genome shotgun (WGS) entry which is preliminary data.</text>
</comment>
<dbReference type="InterPro" id="IPR017865">
    <property type="entry name" value="F-actin_cap_asu_CS"/>
</dbReference>
<dbReference type="InterPro" id="IPR002189">
    <property type="entry name" value="CapZ_alpha"/>
</dbReference>
<dbReference type="GO" id="GO:0051016">
    <property type="term" value="P:barbed-end actin filament capping"/>
    <property type="evidence" value="ECO:0007669"/>
    <property type="project" value="UniProtKB-UniRule"/>
</dbReference>
<dbReference type="Proteomes" id="UP000615446">
    <property type="component" value="Unassembled WGS sequence"/>
</dbReference>
<evidence type="ECO:0000256" key="3">
    <source>
        <dbReference type="ARBA" id="ARBA00022467"/>
    </source>
</evidence>
<keyword evidence="9" id="KW-1185">Reference proteome</keyword>
<sequence>MENLSTEEKLKIVTNFLLSSPPGESDEVYNDIRVLTADDPALQTGILNALREYNTEQYITVNLPLQENQENQVLVSKFGQIENENDLYLDPKSHQAFRFDHMIRTVTDVEPRPPDEKTEPLRSAVENAITNYVEDHFKDGVSSVYSTENGTITIAIVDNKYNSSNFWNGRWRSTWVVDPETGKLKGNIKVNVHYYEDGNVQLDSNKEIEVETSTTTENPAAAAAAYVRLIGKAENEYQTAVNEAYIELSENTFKSLRRSLPLTRQKLDWDKILNYKIGQELLMPKIAEPSTTANKE</sequence>
<proteinExistence type="inferred from homology"/>
<dbReference type="Proteomes" id="UP000247702">
    <property type="component" value="Unassembled WGS sequence"/>
</dbReference>
<dbReference type="InterPro" id="IPR042489">
    <property type="entry name" value="CapZ_alpha_1"/>
</dbReference>
<dbReference type="EMBL" id="BEXD01004270">
    <property type="protein sequence ID" value="GBC09088.1"/>
    <property type="molecule type" value="Genomic_DNA"/>
</dbReference>
<dbReference type="Gene3D" id="3.90.1150.210">
    <property type="entry name" value="F-actin capping protein, beta subunit"/>
    <property type="match status" value="1"/>
</dbReference>
<dbReference type="STRING" id="94130.A0A2Z6S151"/>
<keyword evidence="4 6" id="KW-0009">Actin-binding</keyword>
<comment type="similarity">
    <text evidence="1 6">Belongs to the F-actin-capping protein alpha subunit family.</text>
</comment>
<evidence type="ECO:0000256" key="1">
    <source>
        <dbReference type="ARBA" id="ARBA00010479"/>
    </source>
</evidence>
<reference evidence="7 9" key="1">
    <citation type="submission" date="2017-11" db="EMBL/GenBank/DDBJ databases">
        <title>The genome of Rhizophagus clarus HR1 reveals common genetic basis of auxotrophy among arbuscular mycorrhizal fungi.</title>
        <authorList>
            <person name="Kobayashi Y."/>
        </authorList>
    </citation>
    <scope>NUCLEOTIDE SEQUENCE [LARGE SCALE GENOMIC DNA]</scope>
    <source>
        <strain evidence="7 9">HR1</strain>
    </source>
</reference>
<dbReference type="InterPro" id="IPR037282">
    <property type="entry name" value="CapZ_alpha/beta"/>
</dbReference>
<dbReference type="InterPro" id="IPR042276">
    <property type="entry name" value="CapZ_alpha/beta_2"/>
</dbReference>
<gene>
    <name evidence="8" type="ORF">RCL2_001311900</name>
    <name evidence="7" type="ORF">RclHR1_00860026</name>
</gene>
<dbReference type="Gene3D" id="3.30.1140.60">
    <property type="entry name" value="F-actin capping protein, alpha subunit"/>
    <property type="match status" value="1"/>
</dbReference>
<evidence type="ECO:0000256" key="4">
    <source>
        <dbReference type="ARBA" id="ARBA00023203"/>
    </source>
</evidence>
<dbReference type="PROSITE" id="PS00748">
    <property type="entry name" value="F_ACTIN_CAPPING_A_1"/>
    <property type="match status" value="1"/>
</dbReference>
<dbReference type="EMBL" id="BLAL01000160">
    <property type="protein sequence ID" value="GES86045.1"/>
    <property type="molecule type" value="Genomic_DNA"/>
</dbReference>
<evidence type="ECO:0000313" key="7">
    <source>
        <dbReference type="EMBL" id="GBC09088.1"/>
    </source>
</evidence>
<protein>
    <recommendedName>
        <fullName evidence="2 6">F-actin-capping protein subunit alpha</fullName>
    </recommendedName>
</protein>
<dbReference type="GO" id="GO:0008290">
    <property type="term" value="C:F-actin capping protein complex"/>
    <property type="evidence" value="ECO:0007669"/>
    <property type="project" value="UniProtKB-UniRule"/>
</dbReference>
<dbReference type="AlphaFoldDB" id="A0A2Z6S151"/>
<evidence type="ECO:0000256" key="5">
    <source>
        <dbReference type="ARBA" id="ARBA00025389"/>
    </source>
</evidence>
<dbReference type="GO" id="GO:0051015">
    <property type="term" value="F:actin filament binding"/>
    <property type="evidence" value="ECO:0007669"/>
    <property type="project" value="TreeGrafter"/>
</dbReference>